<evidence type="ECO:0000256" key="6">
    <source>
        <dbReference type="ARBA" id="ARBA00023163"/>
    </source>
</evidence>
<feature type="compositionally biased region" description="Low complexity" evidence="9">
    <location>
        <begin position="36"/>
        <end position="45"/>
    </location>
</feature>
<dbReference type="PANTHER" id="PTHR31845">
    <property type="entry name" value="FINGER DOMAIN PROTEIN, PUTATIVE-RELATED"/>
    <property type="match status" value="1"/>
</dbReference>
<dbReference type="EMBL" id="LASV01000146">
    <property type="protein sequence ID" value="KKA22261.1"/>
    <property type="molecule type" value="Genomic_DNA"/>
</dbReference>
<evidence type="ECO:0000256" key="3">
    <source>
        <dbReference type="ARBA" id="ARBA00022833"/>
    </source>
</evidence>
<dbReference type="Gene3D" id="4.10.240.10">
    <property type="entry name" value="Zn(2)-C6 fungal-type DNA-binding domain"/>
    <property type="match status" value="1"/>
</dbReference>
<keyword evidence="6" id="KW-0804">Transcription</keyword>
<dbReference type="InterPro" id="IPR007219">
    <property type="entry name" value="XnlR_reg_dom"/>
</dbReference>
<keyword evidence="4" id="KW-0805">Transcription regulation</keyword>
<protein>
    <submittedName>
        <fullName evidence="12">C6 transcription factor (War1)</fullName>
    </submittedName>
</protein>
<evidence type="ECO:0000256" key="9">
    <source>
        <dbReference type="SAM" id="MobiDB-lite"/>
    </source>
</evidence>
<feature type="chain" id="PRO_5002481990" evidence="10">
    <location>
        <begin position="19"/>
        <end position="937"/>
    </location>
</feature>
<keyword evidence="3" id="KW-0862">Zinc</keyword>
<dbReference type="PROSITE" id="PS00463">
    <property type="entry name" value="ZN2_CY6_FUNGAL_1"/>
    <property type="match status" value="1"/>
</dbReference>
<evidence type="ECO:0000256" key="4">
    <source>
        <dbReference type="ARBA" id="ARBA00023015"/>
    </source>
</evidence>
<comment type="caution">
    <text evidence="12">The sequence shown here is derived from an EMBL/GenBank/DDBJ whole genome shotgun (WGS) entry which is preliminary data.</text>
</comment>
<organism evidence="12 13">
    <name type="scientific">Rasamsonia emersonii (strain ATCC 16479 / CBS 393.64 / IMI 116815)</name>
    <dbReference type="NCBI Taxonomy" id="1408163"/>
    <lineage>
        <taxon>Eukaryota</taxon>
        <taxon>Fungi</taxon>
        <taxon>Dikarya</taxon>
        <taxon>Ascomycota</taxon>
        <taxon>Pezizomycotina</taxon>
        <taxon>Eurotiomycetes</taxon>
        <taxon>Eurotiomycetidae</taxon>
        <taxon>Eurotiales</taxon>
        <taxon>Trichocomaceae</taxon>
        <taxon>Rasamsonia</taxon>
    </lineage>
</organism>
<feature type="region of interest" description="Disordered" evidence="9">
    <location>
        <begin position="97"/>
        <end position="119"/>
    </location>
</feature>
<evidence type="ECO:0000313" key="13">
    <source>
        <dbReference type="Proteomes" id="UP000053958"/>
    </source>
</evidence>
<dbReference type="CDD" id="cd00067">
    <property type="entry name" value="GAL4"/>
    <property type="match status" value="1"/>
</dbReference>
<evidence type="ECO:0000256" key="5">
    <source>
        <dbReference type="ARBA" id="ARBA00023125"/>
    </source>
</evidence>
<evidence type="ECO:0000256" key="10">
    <source>
        <dbReference type="SAM" id="SignalP"/>
    </source>
</evidence>
<evidence type="ECO:0000259" key="11">
    <source>
        <dbReference type="PROSITE" id="PS50048"/>
    </source>
</evidence>
<feature type="compositionally biased region" description="Low complexity" evidence="9">
    <location>
        <begin position="67"/>
        <end position="81"/>
    </location>
</feature>
<evidence type="ECO:0000313" key="12">
    <source>
        <dbReference type="EMBL" id="KKA22261.1"/>
    </source>
</evidence>
<dbReference type="CDD" id="cd12148">
    <property type="entry name" value="fungal_TF_MHR"/>
    <property type="match status" value="1"/>
</dbReference>
<comment type="subcellular location">
    <subcellularLocation>
        <location evidence="1">Nucleus</location>
    </subcellularLocation>
</comment>
<dbReference type="GO" id="GO:0006351">
    <property type="term" value="P:DNA-templated transcription"/>
    <property type="evidence" value="ECO:0007669"/>
    <property type="project" value="InterPro"/>
</dbReference>
<feature type="domain" description="Zn(2)-C6 fungal-type" evidence="11">
    <location>
        <begin position="124"/>
        <end position="158"/>
    </location>
</feature>
<name>A0A0F4YWP8_RASE3</name>
<dbReference type="GO" id="GO:0008270">
    <property type="term" value="F:zinc ion binding"/>
    <property type="evidence" value="ECO:0007669"/>
    <property type="project" value="InterPro"/>
</dbReference>
<reference evidence="12 13" key="1">
    <citation type="submission" date="2015-04" db="EMBL/GenBank/DDBJ databases">
        <authorList>
            <person name="Heijne W.H."/>
            <person name="Fedorova N.D."/>
            <person name="Nierman W.C."/>
            <person name="Vollebregt A.W."/>
            <person name="Zhao Z."/>
            <person name="Wu L."/>
            <person name="Kumar M."/>
            <person name="Stam H."/>
            <person name="van den Berg M.A."/>
            <person name="Pel H.J."/>
        </authorList>
    </citation>
    <scope>NUCLEOTIDE SEQUENCE [LARGE SCALE GENOMIC DNA]</scope>
    <source>
        <strain evidence="12 13">CBS 393.64</strain>
    </source>
</reference>
<dbReference type="Proteomes" id="UP000053958">
    <property type="component" value="Unassembled WGS sequence"/>
</dbReference>
<dbReference type="FunFam" id="4.10.240.10:FF:000003">
    <property type="entry name" value="C6 transcription factor (Leu3)"/>
    <property type="match status" value="1"/>
</dbReference>
<sequence length="937" mass="101633">MRLQAVALLLLSLPFASCIRDARHHSRLPYNQLPASSGAAAGSGANDATGAYADLSPQSSADPLHDSTPSSTGNNSSYYGGSSRAASQSFYNNKNEGSVAASGAAPGDTTDPNDPLADLKRPRACEACRQLKVRCEPDNDHPTGSCKRCAKAGRTCIVTAPTRKRQKKTDSRVAELEKKIDALTASLNASRAADAVVSSDLGSHQGQEHVAPRRWLGGGPPPPRISPTLGGVKRHVSGEVKNPAGYGNGLFTPSSARPTSPPGAAGGTASSSAFTSGPTVDPVLRSDGSNEFADVIDRGIVDVENARKAFDRYVSDFAPMMPTVVFPPGTTMGTVRRTKPVLFLVILSVTIGAFQPGVQMQLIHEVHRVLADRVIIKGEKSLELVQAIIVSCMWYAPPDRFEELKFYQFIHIAVVMSLDIGMGRRTRKKGTKQLGLLKEILGKKGALLDPDALETRRAWLGCYFLAVCASMALRRPLLVRWHPYMDECIDILQNSPDALPSDRLLIYWTKLSHIAEEISFQFSMDDPASNLSLHDAKVQYALKGFEKQLDQWREEVDPEYYTHDGLTLYPAVLKHAEHVLNIYMHEISMHTDHNIDDFRPPFWGSFREQPQMDRASAAHVDALTSCLTSIHATLEVMMSLDHVTIVCLPTIYFARTSYAFVALLKLFAAVTQNNSPLGQVFSPADLRVEELLDKMIAHLKISGSRPGGRTPGKFCMILNLLKNWFLNRKDNDDPCQLARMPVEKEEQRPSSKSETRDAPGQAGQGQSGQSTSDSRLHLLSEVAMGEPSKTSSTEQSQSPGKASFPQHAVNVGVSVDPGNADSSSATPSAGGPISATDTTETWSQYPSVPVAATAEPSFYSQQQIAFTQQAGFDPSSNPIMSNDVMPAGSQPAYAGFLPELGVQMGFDPEGLFALGNMLDDGFFNLPMMDGNQNFYMS</sequence>
<keyword evidence="10" id="KW-0732">Signal</keyword>
<feature type="region of interest" description="Disordered" evidence="9">
    <location>
        <begin position="36"/>
        <end position="81"/>
    </location>
</feature>
<dbReference type="STRING" id="1408163.A0A0F4YWP8"/>
<dbReference type="PANTHER" id="PTHR31845:SF39">
    <property type="entry name" value="TRANSCRIPTION FACTOR PBCR-RELATED"/>
    <property type="match status" value="1"/>
</dbReference>
<dbReference type="SMART" id="SM00066">
    <property type="entry name" value="GAL4"/>
    <property type="match status" value="1"/>
</dbReference>
<evidence type="ECO:0000256" key="7">
    <source>
        <dbReference type="ARBA" id="ARBA00023242"/>
    </source>
</evidence>
<feature type="compositionally biased region" description="Low complexity" evidence="9">
    <location>
        <begin position="267"/>
        <end position="279"/>
    </location>
</feature>
<keyword evidence="7" id="KW-0539">Nucleus</keyword>
<feature type="region of interest" description="Disordered" evidence="9">
    <location>
        <begin position="201"/>
        <end position="285"/>
    </location>
</feature>
<dbReference type="InterPro" id="IPR001138">
    <property type="entry name" value="Zn2Cys6_DnaBD"/>
</dbReference>
<keyword evidence="13" id="KW-1185">Reference proteome</keyword>
<dbReference type="GO" id="GO:0000981">
    <property type="term" value="F:DNA-binding transcription factor activity, RNA polymerase II-specific"/>
    <property type="evidence" value="ECO:0007669"/>
    <property type="project" value="InterPro"/>
</dbReference>
<dbReference type="Pfam" id="PF00172">
    <property type="entry name" value="Zn_clus"/>
    <property type="match status" value="1"/>
</dbReference>
<evidence type="ECO:0000256" key="2">
    <source>
        <dbReference type="ARBA" id="ARBA00022723"/>
    </source>
</evidence>
<dbReference type="GeneID" id="25316045"/>
<dbReference type="PROSITE" id="PS50048">
    <property type="entry name" value="ZN2_CY6_FUNGAL_2"/>
    <property type="match status" value="1"/>
</dbReference>
<feature type="coiled-coil region" evidence="8">
    <location>
        <begin position="166"/>
        <end position="193"/>
    </location>
</feature>
<feature type="compositionally biased region" description="Polar residues" evidence="9">
    <location>
        <begin position="788"/>
        <end position="800"/>
    </location>
</feature>
<feature type="compositionally biased region" description="Basic and acidic residues" evidence="9">
    <location>
        <begin position="741"/>
        <end position="757"/>
    </location>
</feature>
<keyword evidence="2" id="KW-0479">Metal-binding</keyword>
<dbReference type="GO" id="GO:0001216">
    <property type="term" value="F:DNA-binding transcription activator activity"/>
    <property type="evidence" value="ECO:0007669"/>
    <property type="project" value="UniProtKB-ARBA"/>
</dbReference>
<dbReference type="AlphaFoldDB" id="A0A0F4YWP8"/>
<dbReference type="RefSeq" id="XP_013328873.1">
    <property type="nucleotide sequence ID" value="XM_013473419.1"/>
</dbReference>
<accession>A0A0F4YWP8</accession>
<feature type="signal peptide" evidence="10">
    <location>
        <begin position="1"/>
        <end position="18"/>
    </location>
</feature>
<dbReference type="InterPro" id="IPR051089">
    <property type="entry name" value="prtT"/>
</dbReference>
<keyword evidence="5" id="KW-0238">DNA-binding</keyword>
<dbReference type="Pfam" id="PF04082">
    <property type="entry name" value="Fungal_trans"/>
    <property type="match status" value="1"/>
</dbReference>
<evidence type="ECO:0000256" key="1">
    <source>
        <dbReference type="ARBA" id="ARBA00004123"/>
    </source>
</evidence>
<keyword evidence="8" id="KW-0175">Coiled coil</keyword>
<dbReference type="SUPFAM" id="SSF57701">
    <property type="entry name" value="Zn2/Cys6 DNA-binding domain"/>
    <property type="match status" value="1"/>
</dbReference>
<dbReference type="GO" id="GO:0000976">
    <property type="term" value="F:transcription cis-regulatory region binding"/>
    <property type="evidence" value="ECO:0007669"/>
    <property type="project" value="TreeGrafter"/>
</dbReference>
<dbReference type="OrthoDB" id="8062037at2759"/>
<feature type="region of interest" description="Disordered" evidence="9">
    <location>
        <begin position="739"/>
        <end position="841"/>
    </location>
</feature>
<dbReference type="GO" id="GO:0005634">
    <property type="term" value="C:nucleus"/>
    <property type="evidence" value="ECO:0007669"/>
    <property type="project" value="UniProtKB-SubCell"/>
</dbReference>
<evidence type="ECO:0000256" key="8">
    <source>
        <dbReference type="SAM" id="Coils"/>
    </source>
</evidence>
<gene>
    <name evidence="12" type="ORF">T310_3696</name>
</gene>
<dbReference type="InterPro" id="IPR036864">
    <property type="entry name" value="Zn2-C6_fun-type_DNA-bd_sf"/>
</dbReference>
<proteinExistence type="predicted"/>